<dbReference type="Pfam" id="PF07581">
    <property type="entry name" value="Glug"/>
    <property type="match status" value="2"/>
</dbReference>
<feature type="domain" description="GLUG" evidence="1">
    <location>
        <begin position="71"/>
        <end position="96"/>
    </location>
</feature>
<name>X1NVY8_9ZZZZ</name>
<dbReference type="EMBL" id="BARV01031137">
    <property type="protein sequence ID" value="GAI34386.1"/>
    <property type="molecule type" value="Genomic_DNA"/>
</dbReference>
<accession>X1NVY8</accession>
<proteinExistence type="predicted"/>
<dbReference type="AlphaFoldDB" id="X1NVY8"/>
<dbReference type="Gene3D" id="2.160.20.110">
    <property type="match status" value="1"/>
</dbReference>
<feature type="non-terminal residue" evidence="2">
    <location>
        <position position="1"/>
    </location>
</feature>
<protein>
    <recommendedName>
        <fullName evidence="1">GLUG domain-containing protein</fullName>
    </recommendedName>
</protein>
<evidence type="ECO:0000313" key="2">
    <source>
        <dbReference type="EMBL" id="GAI34386.1"/>
    </source>
</evidence>
<feature type="domain" description="GLUG" evidence="1">
    <location>
        <begin position="160"/>
        <end position="183"/>
    </location>
</feature>
<organism evidence="2">
    <name type="scientific">marine sediment metagenome</name>
    <dbReference type="NCBI Taxonomy" id="412755"/>
    <lineage>
        <taxon>unclassified sequences</taxon>
        <taxon>metagenomes</taxon>
        <taxon>ecological metagenomes</taxon>
    </lineage>
</organism>
<gene>
    <name evidence="2" type="ORF">S06H3_49324</name>
</gene>
<sequence length="253" mass="26005">LVNVKMTNCSIVGQTNVGCLAGGGSFGPGEIARCSSTGMVTGAWQVGGLMGSVGVTTIEHCWSTCTVTGAGYSTGGLLGYVSNTDVKDCYATGSVTNNGSFDSIGGLIGGLAHGPILRSFATGEVSAPNCDRVGGLVGGVNIYQEADFIQDCYARGATTGNDCVAGLIGYIYRGNVDNCYSTGLVTGNTKVGGLIGWRRTPILTPDDCTDCFWDTETSSTGTSDGGTGKTTAQMKTEATFTDAGWDFDDVWYI</sequence>
<feature type="non-terminal residue" evidence="2">
    <location>
        <position position="253"/>
    </location>
</feature>
<reference evidence="2" key="1">
    <citation type="journal article" date="2014" name="Front. Microbiol.">
        <title>High frequency of phylogenetically diverse reductive dehalogenase-homologous genes in deep subseafloor sedimentary metagenomes.</title>
        <authorList>
            <person name="Kawai M."/>
            <person name="Futagami T."/>
            <person name="Toyoda A."/>
            <person name="Takaki Y."/>
            <person name="Nishi S."/>
            <person name="Hori S."/>
            <person name="Arai W."/>
            <person name="Tsubouchi T."/>
            <person name="Morono Y."/>
            <person name="Uchiyama I."/>
            <person name="Ito T."/>
            <person name="Fujiyama A."/>
            <person name="Inagaki F."/>
            <person name="Takami H."/>
        </authorList>
    </citation>
    <scope>NUCLEOTIDE SEQUENCE</scope>
    <source>
        <strain evidence="2">Expedition CK06-06</strain>
    </source>
</reference>
<evidence type="ECO:0000259" key="1">
    <source>
        <dbReference type="Pfam" id="PF07581"/>
    </source>
</evidence>
<comment type="caution">
    <text evidence="2">The sequence shown here is derived from an EMBL/GenBank/DDBJ whole genome shotgun (WGS) entry which is preliminary data.</text>
</comment>
<dbReference type="InterPro" id="IPR011493">
    <property type="entry name" value="GLUG"/>
</dbReference>